<dbReference type="PROSITE" id="PS51257">
    <property type="entry name" value="PROKAR_LIPOPROTEIN"/>
    <property type="match status" value="1"/>
</dbReference>
<dbReference type="AlphaFoldDB" id="H8FS50"/>
<comment type="caution">
    <text evidence="2">The sequence shown here is derived from an EMBL/GenBank/DDBJ whole genome shotgun (WGS) entry which is preliminary data.</text>
</comment>
<name>H8FS50_MAGML</name>
<accession>H8FS50</accession>
<feature type="signal peptide" evidence="1">
    <location>
        <begin position="1"/>
        <end position="21"/>
    </location>
</feature>
<dbReference type="Proteomes" id="UP000004169">
    <property type="component" value="Unassembled WGS sequence"/>
</dbReference>
<feature type="chain" id="PRO_5003612352" evidence="1">
    <location>
        <begin position="22"/>
        <end position="121"/>
    </location>
</feature>
<evidence type="ECO:0000256" key="1">
    <source>
        <dbReference type="SAM" id="SignalP"/>
    </source>
</evidence>
<sequence length="121" mass="11866">MIKISVFTFVALVACSSFASAQSASGSFGNSLVKGEGHATASGPNLSGKFDSKVQAKDVTATAKGDGAVARNVIGSATDGNATDFHSDVDVGNVSANAEGSKACAENIIGSMGSSACTGSR</sequence>
<dbReference type="RefSeq" id="WP_002728076.1">
    <property type="nucleotide sequence ID" value="NZ_CAHP01000020.1"/>
</dbReference>
<protein>
    <submittedName>
        <fullName evidence="2">Uncharacterized protein</fullName>
    </submittedName>
</protein>
<dbReference type="EMBL" id="CAHP01000020">
    <property type="protein sequence ID" value="CCG41188.1"/>
    <property type="molecule type" value="Genomic_DNA"/>
</dbReference>
<keyword evidence="1" id="KW-0732">Signal</keyword>
<reference evidence="2 3" key="1">
    <citation type="journal article" date="2012" name="J. Bacteriol.">
        <title>Draft Genome Sequence of the Purple Photosynthetic Bacterium Phaeospirillum molischianum DSM120, a Particularly Versatile Bacterium.</title>
        <authorList>
            <person name="Duquesne K."/>
            <person name="Prima V."/>
            <person name="Ji B."/>
            <person name="Rouy Z."/>
            <person name="Medigue C."/>
            <person name="Talla E."/>
            <person name="Sturgis J.N."/>
        </authorList>
    </citation>
    <scope>NUCLEOTIDE SEQUENCE [LARGE SCALE GENOMIC DNA]</scope>
    <source>
        <strain evidence="3">DSM120</strain>
    </source>
</reference>
<evidence type="ECO:0000313" key="3">
    <source>
        <dbReference type="Proteomes" id="UP000004169"/>
    </source>
</evidence>
<organism evidence="2 3">
    <name type="scientific">Magnetospirillum molischianum DSM 120</name>
    <dbReference type="NCBI Taxonomy" id="1150626"/>
    <lineage>
        <taxon>Bacteria</taxon>
        <taxon>Pseudomonadati</taxon>
        <taxon>Pseudomonadota</taxon>
        <taxon>Alphaproteobacteria</taxon>
        <taxon>Rhodospirillales</taxon>
        <taxon>Rhodospirillaceae</taxon>
        <taxon>Magnetospirillum</taxon>
    </lineage>
</organism>
<dbReference type="STRING" id="1150626.PHAMO_270029"/>
<proteinExistence type="predicted"/>
<gene>
    <name evidence="2" type="ORF">PHAMO_270029</name>
</gene>
<keyword evidence="3" id="KW-1185">Reference proteome</keyword>
<evidence type="ECO:0000313" key="2">
    <source>
        <dbReference type="EMBL" id="CCG41188.1"/>
    </source>
</evidence>